<dbReference type="RefSeq" id="WP_285674492.1">
    <property type="nucleotide sequence ID" value="NZ_BSYI01000055.1"/>
</dbReference>
<keyword evidence="3" id="KW-1185">Reference proteome</keyword>
<organism evidence="2 3">
    <name type="scientific">Paralimibaculum aggregatum</name>
    <dbReference type="NCBI Taxonomy" id="3036245"/>
    <lineage>
        <taxon>Bacteria</taxon>
        <taxon>Pseudomonadati</taxon>
        <taxon>Pseudomonadota</taxon>
        <taxon>Alphaproteobacteria</taxon>
        <taxon>Rhodobacterales</taxon>
        <taxon>Paracoccaceae</taxon>
        <taxon>Paralimibaculum</taxon>
    </lineage>
</organism>
<dbReference type="Pfam" id="PF06776">
    <property type="entry name" value="IalB"/>
    <property type="match status" value="1"/>
</dbReference>
<name>A0ABQ6LT21_9RHOB</name>
<comment type="caution">
    <text evidence="2">The sequence shown here is derived from an EMBL/GenBank/DDBJ whole genome shotgun (WGS) entry which is preliminary data.</text>
</comment>
<feature type="chain" id="PRO_5046537602" evidence="1">
    <location>
        <begin position="26"/>
        <end position="179"/>
    </location>
</feature>
<keyword evidence="1" id="KW-0732">Signal</keyword>
<dbReference type="InterPro" id="IPR010642">
    <property type="entry name" value="Invasion_prot_B"/>
</dbReference>
<protein>
    <submittedName>
        <fullName evidence="2">Invasion associated locus B family protein</fullName>
    </submittedName>
</protein>
<evidence type="ECO:0000313" key="3">
    <source>
        <dbReference type="Proteomes" id="UP001239909"/>
    </source>
</evidence>
<dbReference type="Proteomes" id="UP001239909">
    <property type="component" value="Unassembled WGS sequence"/>
</dbReference>
<dbReference type="Gene3D" id="2.60.40.1880">
    <property type="entry name" value="Invasion associated locus B (IalB) protein"/>
    <property type="match status" value="1"/>
</dbReference>
<evidence type="ECO:0000256" key="1">
    <source>
        <dbReference type="SAM" id="SignalP"/>
    </source>
</evidence>
<dbReference type="EMBL" id="BSYI01000055">
    <property type="protein sequence ID" value="GMG85213.1"/>
    <property type="molecule type" value="Genomic_DNA"/>
</dbReference>
<sequence>MTRPMLALALLALAAAAAAAAPAAAAEPVAIAGADSGAWRAFVAESVGGPVCYAASLPTAETGDYERRGTSWLAVGFWPGEGRMGEVSLVAGYPYAEGSTVSLEVDLGSRGIRAFTLLTAGGRAWTADAQADVALVQALRNGARMTVRGTSARGTLTTDTYTLEGSAQAIDAAAKRCAP</sequence>
<feature type="signal peptide" evidence="1">
    <location>
        <begin position="1"/>
        <end position="25"/>
    </location>
</feature>
<evidence type="ECO:0000313" key="2">
    <source>
        <dbReference type="EMBL" id="GMG85213.1"/>
    </source>
</evidence>
<accession>A0ABQ6LT21</accession>
<dbReference type="InterPro" id="IPR038696">
    <property type="entry name" value="IalB_sf"/>
</dbReference>
<reference evidence="2 3" key="1">
    <citation type="submission" date="2023-04" db="EMBL/GenBank/DDBJ databases">
        <title>Marinoamorphus aggregata gen. nov., sp. Nov., isolate from tissue of brittle star Ophioplocus japonicus.</title>
        <authorList>
            <person name="Kawano K."/>
            <person name="Sawayama S."/>
            <person name="Nakagawa S."/>
        </authorList>
    </citation>
    <scope>NUCLEOTIDE SEQUENCE [LARGE SCALE GENOMIC DNA]</scope>
    <source>
        <strain evidence="2 3">NKW23</strain>
    </source>
</reference>
<proteinExistence type="predicted"/>
<gene>
    <name evidence="2" type="ORF">LNKW23_44300</name>
</gene>